<evidence type="ECO:0000256" key="1">
    <source>
        <dbReference type="SAM" id="SignalP"/>
    </source>
</evidence>
<name>A0A317XGY3_9EURO</name>
<gene>
    <name evidence="2" type="ORF">BO94DRAFT_5226</name>
</gene>
<dbReference type="RefSeq" id="XP_025473051.1">
    <property type="nucleotide sequence ID" value="XM_025610190.1"/>
</dbReference>
<dbReference type="AlphaFoldDB" id="A0A317XGY3"/>
<feature type="signal peptide" evidence="1">
    <location>
        <begin position="1"/>
        <end position="16"/>
    </location>
</feature>
<feature type="chain" id="PRO_5016292422" description="Secreted protein" evidence="1">
    <location>
        <begin position="17"/>
        <end position="77"/>
    </location>
</feature>
<evidence type="ECO:0000313" key="2">
    <source>
        <dbReference type="EMBL" id="PWY96290.1"/>
    </source>
</evidence>
<dbReference type="EMBL" id="MSFK01000001">
    <property type="protein sequence ID" value="PWY96290.1"/>
    <property type="molecule type" value="Genomic_DNA"/>
</dbReference>
<evidence type="ECO:0000313" key="3">
    <source>
        <dbReference type="Proteomes" id="UP000246702"/>
    </source>
</evidence>
<protein>
    <recommendedName>
        <fullName evidence="4">Secreted protein</fullName>
    </recommendedName>
</protein>
<dbReference type="GeneID" id="37112333"/>
<reference evidence="2 3" key="1">
    <citation type="submission" date="2016-12" db="EMBL/GenBank/DDBJ databases">
        <title>The genomes of Aspergillus section Nigri reveals drivers in fungal speciation.</title>
        <authorList>
            <consortium name="DOE Joint Genome Institute"/>
            <person name="Vesth T.C."/>
            <person name="Nybo J."/>
            <person name="Theobald S."/>
            <person name="Brandl J."/>
            <person name="Frisvad J.C."/>
            <person name="Nielsen K.F."/>
            <person name="Lyhne E.K."/>
            <person name="Kogle M.E."/>
            <person name="Kuo A."/>
            <person name="Riley R."/>
            <person name="Clum A."/>
            <person name="Nolan M."/>
            <person name="Lipzen A."/>
            <person name="Salamov A."/>
            <person name="Henrissat B."/>
            <person name="Wiebenga A."/>
            <person name="De Vries R.P."/>
            <person name="Grigoriev I.V."/>
            <person name="Mortensen U.H."/>
            <person name="Andersen M.R."/>
            <person name="Baker S.E."/>
        </authorList>
    </citation>
    <scope>NUCLEOTIDE SEQUENCE [LARGE SCALE GENOMIC DNA]</scope>
    <source>
        <strain evidence="2 3">CBS 115572</strain>
    </source>
</reference>
<sequence length="77" mass="8245">MPSWFCLSHLFASVSSSDSSHALRVSGDGSITGLSYTFTSLSCIDAINTPVADRTYGHQYSGAYLIFAFLLFAPDTA</sequence>
<evidence type="ECO:0008006" key="4">
    <source>
        <dbReference type="Google" id="ProtNLM"/>
    </source>
</evidence>
<accession>A0A317XGY3</accession>
<proteinExistence type="predicted"/>
<organism evidence="2 3">
    <name type="scientific">Aspergillus sclerotioniger CBS 115572</name>
    <dbReference type="NCBI Taxonomy" id="1450535"/>
    <lineage>
        <taxon>Eukaryota</taxon>
        <taxon>Fungi</taxon>
        <taxon>Dikarya</taxon>
        <taxon>Ascomycota</taxon>
        <taxon>Pezizomycotina</taxon>
        <taxon>Eurotiomycetes</taxon>
        <taxon>Eurotiomycetidae</taxon>
        <taxon>Eurotiales</taxon>
        <taxon>Aspergillaceae</taxon>
        <taxon>Aspergillus</taxon>
        <taxon>Aspergillus subgen. Circumdati</taxon>
    </lineage>
</organism>
<comment type="caution">
    <text evidence="2">The sequence shown here is derived from an EMBL/GenBank/DDBJ whole genome shotgun (WGS) entry which is preliminary data.</text>
</comment>
<keyword evidence="3" id="KW-1185">Reference proteome</keyword>
<keyword evidence="1" id="KW-0732">Signal</keyword>
<dbReference type="Proteomes" id="UP000246702">
    <property type="component" value="Unassembled WGS sequence"/>
</dbReference>